<dbReference type="PANTHER" id="PTHR11616:SF102">
    <property type="entry name" value="SODIUM-DEPENDENT NEUTRAL AMINO ACID TRANSPORTER SLC6A17"/>
    <property type="match status" value="1"/>
</dbReference>
<evidence type="ECO:0000256" key="8">
    <source>
        <dbReference type="PIRSR" id="PIRSR600175-1"/>
    </source>
</evidence>
<keyword evidence="8" id="KW-0479">Metal-binding</keyword>
<protein>
    <recommendedName>
        <fullName evidence="9">Transporter</fullName>
    </recommendedName>
</protein>
<dbReference type="InterPro" id="IPR000175">
    <property type="entry name" value="Na/ntran_symport"/>
</dbReference>
<keyword evidence="4 9" id="KW-0769">Symport</keyword>
<evidence type="ECO:0000256" key="5">
    <source>
        <dbReference type="ARBA" id="ARBA00022989"/>
    </source>
</evidence>
<dbReference type="InterPro" id="IPR002438">
    <property type="entry name" value="Neutral_aa_SLC6"/>
</dbReference>
<evidence type="ECO:0000313" key="11">
    <source>
        <dbReference type="EMBL" id="EDL81881.1"/>
    </source>
</evidence>
<reference evidence="12" key="1">
    <citation type="submission" date="2005-09" db="EMBL/GenBank/DDBJ databases">
        <authorList>
            <person name="Mural R.J."/>
            <person name="Li P.W."/>
            <person name="Adams M.D."/>
            <person name="Amanatides P.G."/>
            <person name="Baden-Tillson H."/>
            <person name="Barnstead M."/>
            <person name="Chin S.H."/>
            <person name="Dew I."/>
            <person name="Evans C.A."/>
            <person name="Ferriera S."/>
            <person name="Flanigan M."/>
            <person name="Fosler C."/>
            <person name="Glodek A."/>
            <person name="Gu Z."/>
            <person name="Holt R.A."/>
            <person name="Jennings D."/>
            <person name="Kraft C.L."/>
            <person name="Lu F."/>
            <person name="Nguyen T."/>
            <person name="Nusskern D.R."/>
            <person name="Pfannkoch C.M."/>
            <person name="Sitter C."/>
            <person name="Sutton G.G."/>
            <person name="Venter J.C."/>
            <person name="Wang Z."/>
            <person name="Woodage T."/>
            <person name="Zheng X.H."/>
            <person name="Zhong F."/>
        </authorList>
    </citation>
    <scope>NUCLEOTIDE SEQUENCE [LARGE SCALE GENOMIC DNA]</scope>
    <source>
        <strain>BN</strain>
        <strain evidence="12">Sprague-Dawley</strain>
    </source>
</reference>
<evidence type="ECO:0000256" key="2">
    <source>
        <dbReference type="ARBA" id="ARBA00022448"/>
    </source>
</evidence>
<feature type="binding site" evidence="8">
    <location>
        <position position="82"/>
    </location>
    <ligand>
        <name>Na(+)</name>
        <dbReference type="ChEBI" id="CHEBI:29101"/>
        <label>1</label>
    </ligand>
</feature>
<keyword evidence="5 10" id="KW-1133">Transmembrane helix</keyword>
<evidence type="ECO:0000256" key="4">
    <source>
        <dbReference type="ARBA" id="ARBA00022847"/>
    </source>
</evidence>
<evidence type="ECO:0000313" key="12">
    <source>
        <dbReference type="Proteomes" id="UP000234681"/>
    </source>
</evidence>
<dbReference type="InterPro" id="IPR037272">
    <property type="entry name" value="SNS_sf"/>
</dbReference>
<dbReference type="GO" id="GO:0015293">
    <property type="term" value="F:symporter activity"/>
    <property type="evidence" value="ECO:0007669"/>
    <property type="project" value="UniProtKB-KW"/>
</dbReference>
<evidence type="ECO:0000256" key="1">
    <source>
        <dbReference type="ARBA" id="ARBA00004141"/>
    </source>
</evidence>
<comment type="similarity">
    <text evidence="9">Belongs to the sodium:neurotransmitter symporter (SNF) (TC 2.A.22) family.</text>
</comment>
<feature type="transmembrane region" description="Helical" evidence="10">
    <location>
        <begin position="336"/>
        <end position="359"/>
    </location>
</feature>
<feature type="transmembrane region" description="Helical" evidence="10">
    <location>
        <begin position="260"/>
        <end position="280"/>
    </location>
</feature>
<feature type="transmembrane region" description="Helical" evidence="10">
    <location>
        <begin position="69"/>
        <end position="87"/>
    </location>
</feature>
<organism evidence="11 12">
    <name type="scientific">Rattus norvegicus</name>
    <name type="common">Rat</name>
    <dbReference type="NCBI Taxonomy" id="10116"/>
    <lineage>
        <taxon>Eukaryota</taxon>
        <taxon>Metazoa</taxon>
        <taxon>Chordata</taxon>
        <taxon>Craniata</taxon>
        <taxon>Vertebrata</taxon>
        <taxon>Euteleostomi</taxon>
        <taxon>Mammalia</taxon>
        <taxon>Eutheria</taxon>
        <taxon>Euarchontoglires</taxon>
        <taxon>Glires</taxon>
        <taxon>Rodentia</taxon>
        <taxon>Myomorpha</taxon>
        <taxon>Muroidea</taxon>
        <taxon>Muridae</taxon>
        <taxon>Murinae</taxon>
        <taxon>Rattus</taxon>
    </lineage>
</organism>
<dbReference type="PROSITE" id="PS00754">
    <property type="entry name" value="NA_NEUROTRAN_SYMP_2"/>
    <property type="match status" value="1"/>
</dbReference>
<dbReference type="PRINTS" id="PR01206">
    <property type="entry name" value="ORPHTRNSPORT"/>
</dbReference>
<comment type="subcellular location">
    <subcellularLocation>
        <location evidence="1">Membrane</location>
        <topology evidence="1">Multi-pass membrane protein</topology>
    </subcellularLocation>
</comment>
<feature type="transmembrane region" description="Helical" evidence="10">
    <location>
        <begin position="303"/>
        <end position="324"/>
    </location>
</feature>
<feature type="transmembrane region" description="Helical" evidence="10">
    <location>
        <begin position="227"/>
        <end position="248"/>
    </location>
</feature>
<evidence type="ECO:0000256" key="10">
    <source>
        <dbReference type="SAM" id="Phobius"/>
    </source>
</evidence>
<keyword evidence="3 9" id="KW-0812">Transmembrane</keyword>
<dbReference type="Proteomes" id="UP000234681">
    <property type="component" value="Chromosome 2"/>
</dbReference>
<feature type="binding site" evidence="8">
    <location>
        <position position="75"/>
    </location>
    <ligand>
        <name>Na(+)</name>
        <dbReference type="ChEBI" id="CHEBI:29101"/>
        <label>1</label>
    </ligand>
</feature>
<evidence type="ECO:0000256" key="6">
    <source>
        <dbReference type="ARBA" id="ARBA00023136"/>
    </source>
</evidence>
<evidence type="ECO:0000313" key="13">
    <source>
        <dbReference type="RGD" id="1587185"/>
    </source>
</evidence>
<dbReference type="RGD" id="1587185">
    <property type="gene designation" value="Slc6a17"/>
</dbReference>
<dbReference type="Pfam" id="PF00209">
    <property type="entry name" value="SNF"/>
    <property type="match status" value="1"/>
</dbReference>
<sequence length="393" mass="43556">MPKNSKVTQREHSNEHVTESVADLLALEEPVDYKQSVLNVAGETGGKQKVAEEELDAEDRPAWNSKLQYILAQIGFSVGLGNIWRFPYLCQKNGGGAYLVPYLVLLIIIGIPLFFLELAVGQRIRRGSIGVWHYVCPRLGGIGFSSCIVCLFVGLYYNVIIGWSVFYFFKSFQYPLPWSECPVIRNGTVAGKLVEPECEKSSATTYFWYREALDISNSISESGGLNWKMTVCLLVAWSIVGMAVVKGIQSSGKVMYFSSLFPYVVLACFLVRGLLLRGAVDGILHMFTPKLDKMLDPQVWREAATQVFFALGLGFGGVIAFSSYNKQDNNCHFDAALVSFINFFTSVLATLVVFAVLGFKANIMNEKCVVEWALLSAPPSVCAGHRPGLHRLH</sequence>
<dbReference type="AlphaFoldDB" id="A6HUU5"/>
<dbReference type="NCBIfam" id="NF037979">
    <property type="entry name" value="Na_transp"/>
    <property type="match status" value="1"/>
</dbReference>
<dbReference type="EMBL" id="CH473952">
    <property type="protein sequence ID" value="EDL81881.1"/>
    <property type="molecule type" value="Genomic_DNA"/>
</dbReference>
<keyword evidence="8" id="KW-0915">Sodium</keyword>
<name>A6HUU5_RAT</name>
<dbReference type="SUPFAM" id="SSF161070">
    <property type="entry name" value="SNF-like"/>
    <property type="match status" value="1"/>
</dbReference>
<dbReference type="PROSITE" id="PS50267">
    <property type="entry name" value="NA_NEUROTRAN_SYMP_3"/>
    <property type="match status" value="1"/>
</dbReference>
<dbReference type="GO" id="GO:0005886">
    <property type="term" value="C:plasma membrane"/>
    <property type="evidence" value="ECO:0007669"/>
    <property type="project" value="InterPro"/>
</dbReference>
<dbReference type="PROSITE" id="PS00610">
    <property type="entry name" value="NA_NEUROTRAN_SYMP_1"/>
    <property type="match status" value="1"/>
</dbReference>
<dbReference type="PRINTS" id="PR00176">
    <property type="entry name" value="NANEUSMPORT"/>
</dbReference>
<dbReference type="GO" id="GO:0046872">
    <property type="term" value="F:metal ion binding"/>
    <property type="evidence" value="ECO:0007669"/>
    <property type="project" value="UniProtKB-KW"/>
</dbReference>
<keyword evidence="7" id="KW-0325">Glycoprotein</keyword>
<keyword evidence="6 10" id="KW-0472">Membrane</keyword>
<feature type="transmembrane region" description="Helical" evidence="10">
    <location>
        <begin position="99"/>
        <end position="120"/>
    </location>
</feature>
<feature type="binding site" evidence="8">
    <location>
        <position position="78"/>
    </location>
    <ligand>
        <name>Na(+)</name>
        <dbReference type="ChEBI" id="CHEBI:29101"/>
        <label>1</label>
    </ligand>
</feature>
<evidence type="ECO:0000256" key="7">
    <source>
        <dbReference type="ARBA" id="ARBA00023180"/>
    </source>
</evidence>
<feature type="transmembrane region" description="Helical" evidence="10">
    <location>
        <begin position="141"/>
        <end position="169"/>
    </location>
</feature>
<feature type="binding site" evidence="8">
    <location>
        <position position="342"/>
    </location>
    <ligand>
        <name>Na(+)</name>
        <dbReference type="ChEBI" id="CHEBI:29101"/>
        <label>1</label>
    </ligand>
</feature>
<evidence type="ECO:0000256" key="3">
    <source>
        <dbReference type="ARBA" id="ARBA00022692"/>
    </source>
</evidence>
<gene>
    <name evidence="11 13" type="primary">Slc6a17</name>
    <name evidence="11" type="ORF">rCG_28684</name>
</gene>
<dbReference type="PANTHER" id="PTHR11616">
    <property type="entry name" value="SODIUM/CHLORIDE DEPENDENT TRANSPORTER"/>
    <property type="match status" value="1"/>
</dbReference>
<proteinExistence type="inferred from homology"/>
<keyword evidence="2 9" id="KW-0813">Transport</keyword>
<accession>A6HUU5</accession>
<evidence type="ECO:0000256" key="9">
    <source>
        <dbReference type="RuleBase" id="RU003732"/>
    </source>
</evidence>